<feature type="transmembrane region" description="Helical" evidence="1">
    <location>
        <begin position="88"/>
        <end position="108"/>
    </location>
</feature>
<gene>
    <name evidence="2" type="ORF">MNBD_CHLOROFLEXI01-3846</name>
</gene>
<feature type="transmembrane region" description="Helical" evidence="1">
    <location>
        <begin position="12"/>
        <end position="29"/>
    </location>
</feature>
<accession>A0A3B0V5C5</accession>
<feature type="transmembrane region" description="Helical" evidence="1">
    <location>
        <begin position="64"/>
        <end position="82"/>
    </location>
</feature>
<proteinExistence type="predicted"/>
<protein>
    <submittedName>
        <fullName evidence="2">Uncharacterized protein</fullName>
    </submittedName>
</protein>
<dbReference type="AlphaFoldDB" id="A0A3B0V5C5"/>
<keyword evidence="1" id="KW-0812">Transmembrane</keyword>
<sequence length="111" mass="12527">MVANLSNRQKAIAGLTVATAVMHIILGFLSDGFFMILFILNGLGFLVLLAALYFIPQLTGQRRLIRWALFGLTAVTFILYFVRHWPDLWGPVGIINKLIELALMILLLREK</sequence>
<evidence type="ECO:0000256" key="1">
    <source>
        <dbReference type="SAM" id="Phobius"/>
    </source>
</evidence>
<feature type="transmembrane region" description="Helical" evidence="1">
    <location>
        <begin position="35"/>
        <end position="55"/>
    </location>
</feature>
<dbReference type="EMBL" id="UOEU01000611">
    <property type="protein sequence ID" value="VAW36090.1"/>
    <property type="molecule type" value="Genomic_DNA"/>
</dbReference>
<keyword evidence="1" id="KW-1133">Transmembrane helix</keyword>
<evidence type="ECO:0000313" key="2">
    <source>
        <dbReference type="EMBL" id="VAW36090.1"/>
    </source>
</evidence>
<reference evidence="2" key="1">
    <citation type="submission" date="2018-06" db="EMBL/GenBank/DDBJ databases">
        <authorList>
            <person name="Zhirakovskaya E."/>
        </authorList>
    </citation>
    <scope>NUCLEOTIDE SEQUENCE</scope>
</reference>
<organism evidence="2">
    <name type="scientific">hydrothermal vent metagenome</name>
    <dbReference type="NCBI Taxonomy" id="652676"/>
    <lineage>
        <taxon>unclassified sequences</taxon>
        <taxon>metagenomes</taxon>
        <taxon>ecological metagenomes</taxon>
    </lineage>
</organism>
<keyword evidence="1" id="KW-0472">Membrane</keyword>
<name>A0A3B0V5C5_9ZZZZ</name>